<protein>
    <submittedName>
        <fullName evidence="2">Uncharacterized protein</fullName>
    </submittedName>
</protein>
<dbReference type="EMBL" id="JAIWYP010000002">
    <property type="protein sequence ID" value="KAH3863171.1"/>
    <property type="molecule type" value="Genomic_DNA"/>
</dbReference>
<sequence>MALLLLGMTALVAVAFSEAVHIGKPKAVMISCMSQVHSPTFKDRLQFRSRAEDKTTIWLFDGEELMIHFDLSGPAVVDIIDVRYANDGDYDVIAVGMDGKELGQFKTTTYYAWGHLWNEFDSSGPLGGPQVLGAGHHNISLKVLHADEYGMEVDYIRVSVHGSHMENMENEHFMCVHNPGNETGIRHNLGKLNVNARRRH</sequence>
<proteinExistence type="predicted"/>
<dbReference type="AlphaFoldDB" id="A0A9D4LUM5"/>
<dbReference type="CDD" id="cd02795">
    <property type="entry name" value="CBM6-CBM35-CBM36_like"/>
    <property type="match status" value="1"/>
</dbReference>
<dbReference type="Proteomes" id="UP000828390">
    <property type="component" value="Unassembled WGS sequence"/>
</dbReference>
<keyword evidence="3" id="KW-1185">Reference proteome</keyword>
<feature type="signal peptide" evidence="1">
    <location>
        <begin position="1"/>
        <end position="19"/>
    </location>
</feature>
<accession>A0A9D4LUM5</accession>
<feature type="chain" id="PRO_5039227859" evidence="1">
    <location>
        <begin position="20"/>
        <end position="200"/>
    </location>
</feature>
<evidence type="ECO:0000256" key="1">
    <source>
        <dbReference type="SAM" id="SignalP"/>
    </source>
</evidence>
<comment type="caution">
    <text evidence="2">The sequence shown here is derived from an EMBL/GenBank/DDBJ whole genome shotgun (WGS) entry which is preliminary data.</text>
</comment>
<reference evidence="2" key="1">
    <citation type="journal article" date="2019" name="bioRxiv">
        <title>The Genome of the Zebra Mussel, Dreissena polymorpha: A Resource for Invasive Species Research.</title>
        <authorList>
            <person name="McCartney M.A."/>
            <person name="Auch B."/>
            <person name="Kono T."/>
            <person name="Mallez S."/>
            <person name="Zhang Y."/>
            <person name="Obille A."/>
            <person name="Becker A."/>
            <person name="Abrahante J.E."/>
            <person name="Garbe J."/>
            <person name="Badalamenti J.P."/>
            <person name="Herman A."/>
            <person name="Mangelson H."/>
            <person name="Liachko I."/>
            <person name="Sullivan S."/>
            <person name="Sone E.D."/>
            <person name="Koren S."/>
            <person name="Silverstein K.A.T."/>
            <person name="Beckman K.B."/>
            <person name="Gohl D.M."/>
        </authorList>
    </citation>
    <scope>NUCLEOTIDE SEQUENCE</scope>
    <source>
        <strain evidence="2">Duluth1</strain>
        <tissue evidence="2">Whole animal</tissue>
    </source>
</reference>
<evidence type="ECO:0000313" key="2">
    <source>
        <dbReference type="EMBL" id="KAH3863171.1"/>
    </source>
</evidence>
<evidence type="ECO:0000313" key="3">
    <source>
        <dbReference type="Proteomes" id="UP000828390"/>
    </source>
</evidence>
<dbReference type="Gene3D" id="2.60.120.260">
    <property type="entry name" value="Galactose-binding domain-like"/>
    <property type="match status" value="1"/>
</dbReference>
<organism evidence="2 3">
    <name type="scientific">Dreissena polymorpha</name>
    <name type="common">Zebra mussel</name>
    <name type="synonym">Mytilus polymorpha</name>
    <dbReference type="NCBI Taxonomy" id="45954"/>
    <lineage>
        <taxon>Eukaryota</taxon>
        <taxon>Metazoa</taxon>
        <taxon>Spiralia</taxon>
        <taxon>Lophotrochozoa</taxon>
        <taxon>Mollusca</taxon>
        <taxon>Bivalvia</taxon>
        <taxon>Autobranchia</taxon>
        <taxon>Heteroconchia</taxon>
        <taxon>Euheterodonta</taxon>
        <taxon>Imparidentia</taxon>
        <taxon>Neoheterodontei</taxon>
        <taxon>Myida</taxon>
        <taxon>Dreissenoidea</taxon>
        <taxon>Dreissenidae</taxon>
        <taxon>Dreissena</taxon>
    </lineage>
</organism>
<name>A0A9D4LUM5_DREPO</name>
<reference evidence="2" key="2">
    <citation type="submission" date="2020-11" db="EMBL/GenBank/DDBJ databases">
        <authorList>
            <person name="McCartney M.A."/>
            <person name="Auch B."/>
            <person name="Kono T."/>
            <person name="Mallez S."/>
            <person name="Becker A."/>
            <person name="Gohl D.M."/>
            <person name="Silverstein K.A.T."/>
            <person name="Koren S."/>
            <person name="Bechman K.B."/>
            <person name="Herman A."/>
            <person name="Abrahante J.E."/>
            <person name="Garbe J."/>
        </authorList>
    </citation>
    <scope>NUCLEOTIDE SEQUENCE</scope>
    <source>
        <strain evidence="2">Duluth1</strain>
        <tissue evidence="2">Whole animal</tissue>
    </source>
</reference>
<keyword evidence="1" id="KW-0732">Signal</keyword>
<gene>
    <name evidence="2" type="ORF">DPMN_026150</name>
</gene>